<evidence type="ECO:0000256" key="6">
    <source>
        <dbReference type="ARBA" id="ARBA00022917"/>
    </source>
</evidence>
<dbReference type="OMA" id="VDVRHTF"/>
<evidence type="ECO:0000256" key="4">
    <source>
        <dbReference type="ARBA" id="ARBA00022741"/>
    </source>
</evidence>
<dbReference type="AlphaFoldDB" id="M5W9X0"/>
<feature type="domain" description="TGS" evidence="10">
    <location>
        <begin position="39"/>
        <end position="101"/>
    </location>
</feature>
<dbReference type="EMBL" id="CM007657">
    <property type="protein sequence ID" value="ONH98681.1"/>
    <property type="molecule type" value="Genomic_DNA"/>
</dbReference>
<dbReference type="PANTHER" id="PTHR11451:SF46">
    <property type="entry name" value="THREONINE--TRNA LIGASE"/>
    <property type="match status" value="1"/>
</dbReference>
<dbReference type="GO" id="GO:0005524">
    <property type="term" value="F:ATP binding"/>
    <property type="evidence" value="ECO:0007669"/>
    <property type="project" value="UniProtKB-KW"/>
</dbReference>
<dbReference type="InterPro" id="IPR012675">
    <property type="entry name" value="Beta-grasp_dom_sf"/>
</dbReference>
<keyword evidence="6" id="KW-0648">Protein biosynthesis</keyword>
<dbReference type="Proteomes" id="UP000006882">
    <property type="component" value="Chromosome G7"/>
</dbReference>
<dbReference type="GO" id="GO:0006412">
    <property type="term" value="P:translation"/>
    <property type="evidence" value="ECO:0007669"/>
    <property type="project" value="UniProtKB-KW"/>
</dbReference>
<keyword evidence="7" id="KW-0030">Aminoacyl-tRNA synthetase</keyword>
<dbReference type="EC" id="6.1.1.3" evidence="2"/>
<accession>M5W9X0</accession>
<dbReference type="InterPro" id="IPR012676">
    <property type="entry name" value="TGS-like"/>
</dbReference>
<dbReference type="InterPro" id="IPR004095">
    <property type="entry name" value="TGS"/>
</dbReference>
<evidence type="ECO:0000256" key="7">
    <source>
        <dbReference type="ARBA" id="ARBA00023146"/>
    </source>
</evidence>
<dbReference type="CDD" id="cd01667">
    <property type="entry name" value="TGS_ThrRS"/>
    <property type="match status" value="1"/>
</dbReference>
<evidence type="ECO:0000256" key="5">
    <source>
        <dbReference type="ARBA" id="ARBA00022840"/>
    </source>
</evidence>
<evidence type="ECO:0000256" key="2">
    <source>
        <dbReference type="ARBA" id="ARBA00013163"/>
    </source>
</evidence>
<comment type="catalytic activity">
    <reaction evidence="9">
        <text>tRNA(Thr) + L-threonine + ATP = L-threonyl-tRNA(Thr) + AMP + diphosphate + H(+)</text>
        <dbReference type="Rhea" id="RHEA:24624"/>
        <dbReference type="Rhea" id="RHEA-COMP:9670"/>
        <dbReference type="Rhea" id="RHEA-COMP:9704"/>
        <dbReference type="ChEBI" id="CHEBI:15378"/>
        <dbReference type="ChEBI" id="CHEBI:30616"/>
        <dbReference type="ChEBI" id="CHEBI:33019"/>
        <dbReference type="ChEBI" id="CHEBI:57926"/>
        <dbReference type="ChEBI" id="CHEBI:78442"/>
        <dbReference type="ChEBI" id="CHEBI:78534"/>
        <dbReference type="ChEBI" id="CHEBI:456215"/>
        <dbReference type="EC" id="6.1.1.3"/>
    </reaction>
</comment>
<organism evidence="11 12">
    <name type="scientific">Prunus persica</name>
    <name type="common">Peach</name>
    <name type="synonym">Amygdalus persica</name>
    <dbReference type="NCBI Taxonomy" id="3760"/>
    <lineage>
        <taxon>Eukaryota</taxon>
        <taxon>Viridiplantae</taxon>
        <taxon>Streptophyta</taxon>
        <taxon>Embryophyta</taxon>
        <taxon>Tracheophyta</taxon>
        <taxon>Spermatophyta</taxon>
        <taxon>Magnoliopsida</taxon>
        <taxon>eudicotyledons</taxon>
        <taxon>Gunneridae</taxon>
        <taxon>Pentapetalae</taxon>
        <taxon>rosids</taxon>
        <taxon>fabids</taxon>
        <taxon>Rosales</taxon>
        <taxon>Rosaceae</taxon>
        <taxon>Amygdaloideae</taxon>
        <taxon>Amygdaleae</taxon>
        <taxon>Prunus</taxon>
    </lineage>
</organism>
<dbReference type="SUPFAM" id="SSF81271">
    <property type="entry name" value="TGS-like"/>
    <property type="match status" value="1"/>
</dbReference>
<dbReference type="FunFam" id="3.10.20.30:FF:000006">
    <property type="entry name" value="Threonine--tRNA ligase, cytoplasmic"/>
    <property type="match status" value="1"/>
</dbReference>
<comment type="similarity">
    <text evidence="1">Belongs to the class-II aminoacyl-tRNA synthetase family.</text>
</comment>
<gene>
    <name evidence="11" type="ORF">PRUPE_7G261600</name>
</gene>
<proteinExistence type="inferred from homology"/>
<dbReference type="PROSITE" id="PS51880">
    <property type="entry name" value="TGS"/>
    <property type="match status" value="1"/>
</dbReference>
<keyword evidence="3" id="KW-0436">Ligase</keyword>
<dbReference type="GO" id="GO:0004829">
    <property type="term" value="F:threonine-tRNA ligase activity"/>
    <property type="evidence" value="ECO:0007669"/>
    <property type="project" value="UniProtKB-EC"/>
</dbReference>
<dbReference type="STRING" id="3760.M5W9X0"/>
<dbReference type="Pfam" id="PF02824">
    <property type="entry name" value="TGS"/>
    <property type="match status" value="1"/>
</dbReference>
<dbReference type="Gene3D" id="3.10.20.30">
    <property type="match status" value="1"/>
</dbReference>
<evidence type="ECO:0000256" key="8">
    <source>
        <dbReference type="ARBA" id="ARBA00031900"/>
    </source>
</evidence>
<name>M5W9X0_PRUPE</name>
<keyword evidence="12" id="KW-1185">Reference proteome</keyword>
<keyword evidence="4" id="KW-0547">Nucleotide-binding</keyword>
<keyword evidence="5" id="KW-0067">ATP-binding</keyword>
<dbReference type="PANTHER" id="PTHR11451">
    <property type="entry name" value="THREONINE-TRNA LIGASE"/>
    <property type="match status" value="1"/>
</dbReference>
<evidence type="ECO:0000256" key="3">
    <source>
        <dbReference type="ARBA" id="ARBA00022598"/>
    </source>
</evidence>
<dbReference type="HOGENOM" id="CLU_1899793_0_0_1"/>
<reference evidence="11 12" key="1">
    <citation type="journal article" date="2013" name="Nat. Genet.">
        <title>The high-quality draft genome of peach (Prunus persica) identifies unique patterns of genetic diversity, domestication and genome evolution.</title>
        <authorList>
            <consortium name="International Peach Genome Initiative"/>
            <person name="Verde I."/>
            <person name="Abbott A.G."/>
            <person name="Scalabrin S."/>
            <person name="Jung S."/>
            <person name="Shu S."/>
            <person name="Marroni F."/>
            <person name="Zhebentyayeva T."/>
            <person name="Dettori M.T."/>
            <person name="Grimwood J."/>
            <person name="Cattonaro F."/>
            <person name="Zuccolo A."/>
            <person name="Rossini L."/>
            <person name="Jenkins J."/>
            <person name="Vendramin E."/>
            <person name="Meisel L.A."/>
            <person name="Decroocq V."/>
            <person name="Sosinski B."/>
            <person name="Prochnik S."/>
            <person name="Mitros T."/>
            <person name="Policriti A."/>
            <person name="Cipriani G."/>
            <person name="Dondini L."/>
            <person name="Ficklin S."/>
            <person name="Goodstein D.M."/>
            <person name="Xuan P."/>
            <person name="Del Fabbro C."/>
            <person name="Aramini V."/>
            <person name="Copetti D."/>
            <person name="Gonzalez S."/>
            <person name="Horner D.S."/>
            <person name="Falchi R."/>
            <person name="Lucas S."/>
            <person name="Mica E."/>
            <person name="Maldonado J."/>
            <person name="Lazzari B."/>
            <person name="Bielenberg D."/>
            <person name="Pirona R."/>
            <person name="Miculan M."/>
            <person name="Barakat A."/>
            <person name="Testolin R."/>
            <person name="Stella A."/>
            <person name="Tartarini S."/>
            <person name="Tonutti P."/>
            <person name="Arus P."/>
            <person name="Orellana A."/>
            <person name="Wells C."/>
            <person name="Main D."/>
            <person name="Vizzotto G."/>
            <person name="Silva H."/>
            <person name="Salamini F."/>
            <person name="Schmutz J."/>
            <person name="Morgante M."/>
            <person name="Rokhsar D.S."/>
        </authorList>
    </citation>
    <scope>NUCLEOTIDE SEQUENCE [LARGE SCALE GENOMIC DNA]</scope>
    <source>
        <strain evidence="12">cv. Nemared</strain>
    </source>
</reference>
<dbReference type="eggNOG" id="KOG1637">
    <property type="taxonomic scope" value="Eukaryota"/>
</dbReference>
<evidence type="ECO:0000313" key="11">
    <source>
        <dbReference type="EMBL" id="ONH98681.1"/>
    </source>
</evidence>
<evidence type="ECO:0000313" key="12">
    <source>
        <dbReference type="Proteomes" id="UP000006882"/>
    </source>
</evidence>
<evidence type="ECO:0000259" key="10">
    <source>
        <dbReference type="PROSITE" id="PS51880"/>
    </source>
</evidence>
<dbReference type="Gramene" id="ONH98681">
    <property type="protein sequence ID" value="ONH98681"/>
    <property type="gene ID" value="PRUPE_7G261600"/>
</dbReference>
<sequence>MVMVVHAKDDAYLDAVIPKGIQLFESIEAQQHAARLPSDPIKITLPDGKVEEGKKWITSPFDIASEISKSLASNALISEVNGVLWDINRPLEGDAELKIFTLDSFDDNVDVRHTFWHSSAHIIGQYGCKLCIGP</sequence>
<protein>
    <recommendedName>
        <fullName evidence="2">threonine--tRNA ligase</fullName>
        <ecNumber evidence="2">6.1.1.3</ecNumber>
    </recommendedName>
    <alternativeName>
        <fullName evidence="8">Threonyl-tRNA synthetase</fullName>
    </alternativeName>
</protein>
<evidence type="ECO:0000256" key="1">
    <source>
        <dbReference type="ARBA" id="ARBA00008226"/>
    </source>
</evidence>
<evidence type="ECO:0000256" key="9">
    <source>
        <dbReference type="ARBA" id="ARBA00049515"/>
    </source>
</evidence>